<feature type="region of interest" description="Disordered" evidence="1">
    <location>
        <begin position="24"/>
        <end position="45"/>
    </location>
</feature>
<feature type="chain" id="PRO_5029452990" description="Fibrobacter succinogenes major paralogous domain-containing protein" evidence="2">
    <location>
        <begin position="24"/>
        <end position="410"/>
    </location>
</feature>
<dbReference type="AlphaFoldDB" id="A0A7L7L2J3"/>
<sequence>MKNLKNLLSTLLLSGLVAFTLGSCEPDETAPEPDPNNPDTPGEVIQTPFTSIPDELVGSWYADHNANSLTVNWEQGTFQGEQGFREFRTMVFTKDGKNAIEYTSEIFNMGDEVKQYLFKRVGTLEYKTNPISLTFHVQSGKVRYFSNKFTGYKETEMVLKDWPTYFSVLLNPEATSYSSSTNYLTAKRTDGANQYSVRYIKVDNNNPSGGTTNPDDLYSAPPASGTFVKIDNKYYPTVTIGNQEWMSVNYAGTGGMNDSEKPQYGTFYRFMDLKNVTVPEGWRIPTKQDYIKLLKSQGLELNDWGSTDGEDLASKKKLGQLIAVKGWLKQDGYANNKSGFNAIPANYKIENASPYGEGTNCYLWTAETDANENPIAFQIIQMPSDTYAGFTTFPIGYFLQHLPVRLVRNK</sequence>
<accession>A0A7L7L2J3</accession>
<dbReference type="EMBL" id="CP055153">
    <property type="protein sequence ID" value="QMU26669.1"/>
    <property type="molecule type" value="Genomic_DNA"/>
</dbReference>
<organism evidence="4 5">
    <name type="scientific">Adhaeribacter radiodurans</name>
    <dbReference type="NCBI Taxonomy" id="2745197"/>
    <lineage>
        <taxon>Bacteria</taxon>
        <taxon>Pseudomonadati</taxon>
        <taxon>Bacteroidota</taxon>
        <taxon>Cytophagia</taxon>
        <taxon>Cytophagales</taxon>
        <taxon>Hymenobacteraceae</taxon>
        <taxon>Adhaeribacter</taxon>
    </lineage>
</organism>
<reference evidence="4 5" key="2">
    <citation type="submission" date="2020-08" db="EMBL/GenBank/DDBJ databases">
        <title>Adhaeribacter dokdonensis sp. nov., isolated from the rhizosphere of Elymus tsukushiensis, a plant native to the Dokdo Islands, Republic of Korea.</title>
        <authorList>
            <person name="Ghim S.Y."/>
        </authorList>
    </citation>
    <scope>NUCLEOTIDE SEQUENCE [LARGE SCALE GENOMIC DNA]</scope>
    <source>
        <strain evidence="4 5">KUDC8001</strain>
    </source>
</reference>
<name>A0A7L7L2J3_9BACT</name>
<evidence type="ECO:0000259" key="3">
    <source>
        <dbReference type="Pfam" id="PF09603"/>
    </source>
</evidence>
<evidence type="ECO:0000256" key="1">
    <source>
        <dbReference type="SAM" id="MobiDB-lite"/>
    </source>
</evidence>
<dbReference type="InterPro" id="IPR011871">
    <property type="entry name" value="Fib_succ_major"/>
</dbReference>
<keyword evidence="5" id="KW-1185">Reference proteome</keyword>
<dbReference type="RefSeq" id="WP_182413873.1">
    <property type="nucleotide sequence ID" value="NZ_CP055153.1"/>
</dbReference>
<dbReference type="Proteomes" id="UP000514509">
    <property type="component" value="Chromosome"/>
</dbReference>
<feature type="signal peptide" evidence="2">
    <location>
        <begin position="1"/>
        <end position="23"/>
    </location>
</feature>
<dbReference type="PROSITE" id="PS51257">
    <property type="entry name" value="PROKAR_LIPOPROTEIN"/>
    <property type="match status" value="1"/>
</dbReference>
<dbReference type="NCBIfam" id="TIGR02145">
    <property type="entry name" value="Fib_succ_major"/>
    <property type="match status" value="1"/>
</dbReference>
<dbReference type="KEGG" id="add:HUW48_00875"/>
<evidence type="ECO:0000256" key="2">
    <source>
        <dbReference type="SAM" id="SignalP"/>
    </source>
</evidence>
<protein>
    <recommendedName>
        <fullName evidence="3">Fibrobacter succinogenes major paralogous domain-containing protein</fullName>
    </recommendedName>
</protein>
<proteinExistence type="predicted"/>
<keyword evidence="2" id="KW-0732">Signal</keyword>
<evidence type="ECO:0000313" key="5">
    <source>
        <dbReference type="Proteomes" id="UP000514509"/>
    </source>
</evidence>
<dbReference type="Pfam" id="PF09603">
    <property type="entry name" value="Fib_succ_major"/>
    <property type="match status" value="1"/>
</dbReference>
<gene>
    <name evidence="4" type="ORF">HUW48_00875</name>
</gene>
<evidence type="ECO:0000313" key="4">
    <source>
        <dbReference type="EMBL" id="QMU26669.1"/>
    </source>
</evidence>
<feature type="domain" description="Fibrobacter succinogenes major paralogous" evidence="3">
    <location>
        <begin position="238"/>
        <end position="408"/>
    </location>
</feature>
<reference evidence="4 5" key="1">
    <citation type="submission" date="2020-06" db="EMBL/GenBank/DDBJ databases">
        <authorList>
            <person name="Hwang Y.J."/>
        </authorList>
    </citation>
    <scope>NUCLEOTIDE SEQUENCE [LARGE SCALE GENOMIC DNA]</scope>
    <source>
        <strain evidence="4 5">KUDC8001</strain>
    </source>
</reference>